<comment type="caution">
    <text evidence="7">The sequence shown here is derived from an EMBL/GenBank/DDBJ whole genome shotgun (WGS) entry which is preliminary data.</text>
</comment>
<dbReference type="SUPFAM" id="SSF56601">
    <property type="entry name" value="beta-lactamase/transpeptidase-like"/>
    <property type="match status" value="1"/>
</dbReference>
<dbReference type="EMBL" id="JBDKWZ010000014">
    <property type="protein sequence ID" value="MEN7550496.1"/>
    <property type="molecule type" value="Genomic_DNA"/>
</dbReference>
<dbReference type="PROSITE" id="PS50005">
    <property type="entry name" value="TPR"/>
    <property type="match status" value="1"/>
</dbReference>
<feature type="repeat" description="TPR" evidence="5">
    <location>
        <begin position="429"/>
        <end position="462"/>
    </location>
</feature>
<name>A0AAW9SI51_9BACT</name>
<dbReference type="GO" id="GO:0016787">
    <property type="term" value="F:hydrolase activity"/>
    <property type="evidence" value="ECO:0007669"/>
    <property type="project" value="UniProtKB-KW"/>
</dbReference>
<keyword evidence="3 5" id="KW-0802">TPR repeat</keyword>
<reference evidence="7 8" key="1">
    <citation type="submission" date="2024-04" db="EMBL/GenBank/DDBJ databases">
        <title>Novel genus in family Flammeovirgaceae.</title>
        <authorList>
            <person name="Nguyen T.H."/>
            <person name="Vuong T.Q."/>
            <person name="Le H."/>
            <person name="Kim S.-G."/>
        </authorList>
    </citation>
    <scope>NUCLEOTIDE SEQUENCE [LARGE SCALE GENOMIC DNA]</scope>
    <source>
        <strain evidence="7 8">JCM 23209</strain>
    </source>
</reference>
<dbReference type="InterPro" id="IPR011990">
    <property type="entry name" value="TPR-like_helical_dom_sf"/>
</dbReference>
<comment type="subcellular location">
    <subcellularLocation>
        <location evidence="1">Membrane</location>
    </subcellularLocation>
</comment>
<dbReference type="Pfam" id="PF00144">
    <property type="entry name" value="Beta-lactamase"/>
    <property type="match status" value="1"/>
</dbReference>
<evidence type="ECO:0000256" key="3">
    <source>
        <dbReference type="ARBA" id="ARBA00022803"/>
    </source>
</evidence>
<organism evidence="7 8">
    <name type="scientific">Rapidithrix thailandica</name>
    <dbReference type="NCBI Taxonomy" id="413964"/>
    <lineage>
        <taxon>Bacteria</taxon>
        <taxon>Pseudomonadati</taxon>
        <taxon>Bacteroidota</taxon>
        <taxon>Cytophagia</taxon>
        <taxon>Cytophagales</taxon>
        <taxon>Flammeovirgaceae</taxon>
        <taxon>Rapidithrix</taxon>
    </lineage>
</organism>
<keyword evidence="8" id="KW-1185">Reference proteome</keyword>
<protein>
    <submittedName>
        <fullName evidence="7">Serine hydrolase</fullName>
    </submittedName>
</protein>
<dbReference type="InterPro" id="IPR012338">
    <property type="entry name" value="Beta-lactam/transpept-like"/>
</dbReference>
<evidence type="ECO:0000313" key="8">
    <source>
        <dbReference type="Proteomes" id="UP001403385"/>
    </source>
</evidence>
<dbReference type="PANTHER" id="PTHR46825:SF11">
    <property type="entry name" value="PENICILLIN-BINDING PROTEIN 4"/>
    <property type="match status" value="1"/>
</dbReference>
<sequence length="476" mass="53807">MKKILLLLLVLFAYSCTQKNKTFKENPKVREIANYLDSLEGFSGAVLIAKNDSILFEKAYGFAHLGHKVKNNTSTKFSYASIGKSFTAVAIFQLIQSGKISLEDPIGKFLPGYPNKTVRDSVSIKLLLSHRSGLPNYFASEKFINTSKEQFRTMEDLAPLYENEPMESKPNQFFDYRNTNYILLGRIIEVVSKMPYEQYIKENVFARANMKHTGNFDTDHPIENAAEGYMLSNVYPNKLQNTFFMSAVKGTSAGGGYSTLEDLYKFATSFKNNQLLDAKYTNVMKTERPNDSYGFGMQFPRAKDSGIFGHSGGHFGVGAEWRVFEKQGYTVILLTNKDLDQGFLDARFFIQKTIAGSTPMLDSYFFTKKLVKMTLEEGLEKAQQVIADTDKKVSEMGLNAKGYEMIKRGLYKKAIAIFKLEVFVFPESYDAYDSLGEAYMMNGDTGEAIENYKKSLALNPENTNAIEKLKDLQENL</sequence>
<dbReference type="SMART" id="SM00028">
    <property type="entry name" value="TPR"/>
    <property type="match status" value="1"/>
</dbReference>
<evidence type="ECO:0000256" key="4">
    <source>
        <dbReference type="ARBA" id="ARBA00023136"/>
    </source>
</evidence>
<evidence type="ECO:0000256" key="2">
    <source>
        <dbReference type="ARBA" id="ARBA00022737"/>
    </source>
</evidence>
<dbReference type="Proteomes" id="UP001403385">
    <property type="component" value="Unassembled WGS sequence"/>
</dbReference>
<dbReference type="SUPFAM" id="SSF48452">
    <property type="entry name" value="TPR-like"/>
    <property type="match status" value="1"/>
</dbReference>
<dbReference type="Pfam" id="PF07719">
    <property type="entry name" value="TPR_2"/>
    <property type="match status" value="1"/>
</dbReference>
<evidence type="ECO:0000259" key="6">
    <source>
        <dbReference type="Pfam" id="PF00144"/>
    </source>
</evidence>
<evidence type="ECO:0000256" key="1">
    <source>
        <dbReference type="ARBA" id="ARBA00004370"/>
    </source>
</evidence>
<dbReference type="PROSITE" id="PS50293">
    <property type="entry name" value="TPR_REGION"/>
    <property type="match status" value="1"/>
</dbReference>
<feature type="domain" description="Beta-lactamase-related" evidence="6">
    <location>
        <begin position="43"/>
        <end position="340"/>
    </location>
</feature>
<evidence type="ECO:0000256" key="5">
    <source>
        <dbReference type="PROSITE-ProRule" id="PRU00339"/>
    </source>
</evidence>
<dbReference type="GO" id="GO:0016020">
    <property type="term" value="C:membrane"/>
    <property type="evidence" value="ECO:0007669"/>
    <property type="project" value="UniProtKB-SubCell"/>
</dbReference>
<proteinExistence type="predicted"/>
<dbReference type="PROSITE" id="PS51257">
    <property type="entry name" value="PROKAR_LIPOPROTEIN"/>
    <property type="match status" value="1"/>
</dbReference>
<dbReference type="PANTHER" id="PTHR46825">
    <property type="entry name" value="D-ALANYL-D-ALANINE-CARBOXYPEPTIDASE/ENDOPEPTIDASE AMPH"/>
    <property type="match status" value="1"/>
</dbReference>
<dbReference type="InterPro" id="IPR013105">
    <property type="entry name" value="TPR_2"/>
</dbReference>
<evidence type="ECO:0000313" key="7">
    <source>
        <dbReference type="EMBL" id="MEN7550496.1"/>
    </source>
</evidence>
<dbReference type="AlphaFoldDB" id="A0AAW9SI51"/>
<keyword evidence="7" id="KW-0378">Hydrolase</keyword>
<dbReference type="InterPro" id="IPR019734">
    <property type="entry name" value="TPR_rpt"/>
</dbReference>
<dbReference type="Gene3D" id="3.40.710.10">
    <property type="entry name" value="DD-peptidase/beta-lactamase superfamily"/>
    <property type="match status" value="1"/>
</dbReference>
<accession>A0AAW9SI51</accession>
<dbReference type="Gene3D" id="1.25.40.10">
    <property type="entry name" value="Tetratricopeptide repeat domain"/>
    <property type="match status" value="1"/>
</dbReference>
<dbReference type="InterPro" id="IPR001466">
    <property type="entry name" value="Beta-lactam-related"/>
</dbReference>
<gene>
    <name evidence="7" type="ORF">AAG747_21430</name>
</gene>
<keyword evidence="4" id="KW-0472">Membrane</keyword>
<keyword evidence="2" id="KW-0677">Repeat</keyword>
<dbReference type="InterPro" id="IPR050491">
    <property type="entry name" value="AmpC-like"/>
</dbReference>
<dbReference type="RefSeq" id="WP_346823279.1">
    <property type="nucleotide sequence ID" value="NZ_JBDKWZ010000014.1"/>
</dbReference>